<protein>
    <submittedName>
        <fullName evidence="1">Uncharacterized protein</fullName>
    </submittedName>
</protein>
<dbReference type="EMBL" id="BMWZ01000002">
    <property type="protein sequence ID" value="GGZ73064.1"/>
    <property type="molecule type" value="Genomic_DNA"/>
</dbReference>
<dbReference type="Proteomes" id="UP000636004">
    <property type="component" value="Unassembled WGS sequence"/>
</dbReference>
<reference evidence="1" key="1">
    <citation type="journal article" date="2014" name="Int. J. Syst. Evol. Microbiol.">
        <title>Complete genome sequence of Corynebacterium casei LMG S-19264T (=DSM 44701T), isolated from a smear-ripened cheese.</title>
        <authorList>
            <consortium name="US DOE Joint Genome Institute (JGI-PGF)"/>
            <person name="Walter F."/>
            <person name="Albersmeier A."/>
            <person name="Kalinowski J."/>
            <person name="Ruckert C."/>
        </authorList>
    </citation>
    <scope>NUCLEOTIDE SEQUENCE</scope>
    <source>
        <strain evidence="1">KCTC 12710</strain>
    </source>
</reference>
<gene>
    <name evidence="1" type="ORF">GCM10007028_07700</name>
</gene>
<keyword evidence="2" id="KW-1185">Reference proteome</keyword>
<evidence type="ECO:0000313" key="1">
    <source>
        <dbReference type="EMBL" id="GGZ73064.1"/>
    </source>
</evidence>
<organism evidence="1 2">
    <name type="scientific">Algibacter mikhailovii</name>
    <dbReference type="NCBI Taxonomy" id="425498"/>
    <lineage>
        <taxon>Bacteria</taxon>
        <taxon>Pseudomonadati</taxon>
        <taxon>Bacteroidota</taxon>
        <taxon>Flavobacteriia</taxon>
        <taxon>Flavobacteriales</taxon>
        <taxon>Flavobacteriaceae</taxon>
        <taxon>Algibacter</taxon>
    </lineage>
</organism>
<reference evidence="1" key="2">
    <citation type="submission" date="2020-09" db="EMBL/GenBank/DDBJ databases">
        <authorList>
            <person name="Sun Q."/>
            <person name="Kim S."/>
        </authorList>
    </citation>
    <scope>NUCLEOTIDE SEQUENCE</scope>
    <source>
        <strain evidence="1">KCTC 12710</strain>
    </source>
</reference>
<dbReference type="AlphaFoldDB" id="A0A918QWI5"/>
<accession>A0A918QWI5</accession>
<name>A0A918QWI5_9FLAO</name>
<sequence>MQLFLSKFITLIPFKNWFLLIVKQKKVPIFIETHHVNLCFKLYTQRLVSFAKKEIVVKICIIYCHRSYYAAKVKNYLRKQNLKKPFLQNYEKF</sequence>
<comment type="caution">
    <text evidence="1">The sequence shown here is derived from an EMBL/GenBank/DDBJ whole genome shotgun (WGS) entry which is preliminary data.</text>
</comment>
<proteinExistence type="predicted"/>
<evidence type="ECO:0000313" key="2">
    <source>
        <dbReference type="Proteomes" id="UP000636004"/>
    </source>
</evidence>